<dbReference type="GO" id="GO:0016987">
    <property type="term" value="F:sigma factor activity"/>
    <property type="evidence" value="ECO:0007669"/>
    <property type="project" value="UniProtKB-KW"/>
</dbReference>
<dbReference type="InterPro" id="IPR013325">
    <property type="entry name" value="RNA_pol_sigma_r2"/>
</dbReference>
<dbReference type="AlphaFoldDB" id="A0A919JCF7"/>
<dbReference type="Proteomes" id="UP000647172">
    <property type="component" value="Unassembled WGS sequence"/>
</dbReference>
<dbReference type="Pfam" id="PF04542">
    <property type="entry name" value="Sigma70_r2"/>
    <property type="match status" value="1"/>
</dbReference>
<dbReference type="InterPro" id="IPR036388">
    <property type="entry name" value="WH-like_DNA-bd_sf"/>
</dbReference>
<keyword evidence="10" id="KW-1185">Reference proteome</keyword>
<evidence type="ECO:0000256" key="1">
    <source>
        <dbReference type="ARBA" id="ARBA00010641"/>
    </source>
</evidence>
<evidence type="ECO:0000313" key="10">
    <source>
        <dbReference type="Proteomes" id="UP000647172"/>
    </source>
</evidence>
<proteinExistence type="inferred from homology"/>
<organism evidence="9 10">
    <name type="scientific">Actinoplanes nipponensis</name>
    <dbReference type="NCBI Taxonomy" id="135950"/>
    <lineage>
        <taxon>Bacteria</taxon>
        <taxon>Bacillati</taxon>
        <taxon>Actinomycetota</taxon>
        <taxon>Actinomycetes</taxon>
        <taxon>Micromonosporales</taxon>
        <taxon>Micromonosporaceae</taxon>
        <taxon>Actinoplanes</taxon>
    </lineage>
</organism>
<feature type="compositionally biased region" description="Low complexity" evidence="6">
    <location>
        <begin position="186"/>
        <end position="203"/>
    </location>
</feature>
<evidence type="ECO:0000259" key="8">
    <source>
        <dbReference type="Pfam" id="PF08281"/>
    </source>
</evidence>
<dbReference type="InterPro" id="IPR039425">
    <property type="entry name" value="RNA_pol_sigma-70-like"/>
</dbReference>
<evidence type="ECO:0000256" key="4">
    <source>
        <dbReference type="ARBA" id="ARBA00023125"/>
    </source>
</evidence>
<keyword evidence="4" id="KW-0238">DNA-binding</keyword>
<evidence type="ECO:0000259" key="7">
    <source>
        <dbReference type="Pfam" id="PF04542"/>
    </source>
</evidence>
<dbReference type="InterPro" id="IPR007627">
    <property type="entry name" value="RNA_pol_sigma70_r2"/>
</dbReference>
<dbReference type="GO" id="GO:0003677">
    <property type="term" value="F:DNA binding"/>
    <property type="evidence" value="ECO:0007669"/>
    <property type="project" value="UniProtKB-KW"/>
</dbReference>
<protein>
    <submittedName>
        <fullName evidence="9">DNA-directed RNA polymerase sigma-70 factor</fullName>
    </submittedName>
</protein>
<reference evidence="9" key="1">
    <citation type="submission" date="2021-01" db="EMBL/GenBank/DDBJ databases">
        <title>Whole genome shotgun sequence of Actinoplanes nipponensis NBRC 14063.</title>
        <authorList>
            <person name="Komaki H."/>
            <person name="Tamura T."/>
        </authorList>
    </citation>
    <scope>NUCLEOTIDE SEQUENCE</scope>
    <source>
        <strain evidence="9">NBRC 14063</strain>
    </source>
</reference>
<accession>A0A919JCF7</accession>
<keyword evidence="9" id="KW-0240">DNA-directed RNA polymerase</keyword>
<dbReference type="PANTHER" id="PTHR43133">
    <property type="entry name" value="RNA POLYMERASE ECF-TYPE SIGMA FACTO"/>
    <property type="match status" value="1"/>
</dbReference>
<evidence type="ECO:0000256" key="3">
    <source>
        <dbReference type="ARBA" id="ARBA00023082"/>
    </source>
</evidence>
<dbReference type="Pfam" id="PF08281">
    <property type="entry name" value="Sigma70_r4_2"/>
    <property type="match status" value="1"/>
</dbReference>
<comment type="similarity">
    <text evidence="1">Belongs to the sigma-70 factor family. ECF subfamily.</text>
</comment>
<keyword evidence="5" id="KW-0804">Transcription</keyword>
<dbReference type="Gene3D" id="1.10.1740.10">
    <property type="match status" value="1"/>
</dbReference>
<dbReference type="Gene3D" id="1.10.10.10">
    <property type="entry name" value="Winged helix-like DNA-binding domain superfamily/Winged helix DNA-binding domain"/>
    <property type="match status" value="1"/>
</dbReference>
<evidence type="ECO:0000256" key="2">
    <source>
        <dbReference type="ARBA" id="ARBA00023015"/>
    </source>
</evidence>
<dbReference type="InterPro" id="IPR014284">
    <property type="entry name" value="RNA_pol_sigma-70_dom"/>
</dbReference>
<evidence type="ECO:0000256" key="6">
    <source>
        <dbReference type="SAM" id="MobiDB-lite"/>
    </source>
</evidence>
<name>A0A919JCF7_9ACTN</name>
<sequence>MTASRPPDVTPGDEAAFRALFEAAYDDLLCFVERRTHPLAAEDVVAEVFLTAWRRLDDVPPGLDQARAWLFTVAHHLLRNHRRGDHRRQAVALRILREPGSTVAEPADVAGRVDLSRAWDRLSPGDQQVLSLTAVEDLTGPQAARVLGISATAFSLRLLRARRRLRKFLTGEPAEFLTGEPAEFLTGEPAEAAPTTTEPGAPA</sequence>
<comment type="caution">
    <text evidence="9">The sequence shown here is derived from an EMBL/GenBank/DDBJ whole genome shotgun (WGS) entry which is preliminary data.</text>
</comment>
<dbReference type="PANTHER" id="PTHR43133:SF8">
    <property type="entry name" value="RNA POLYMERASE SIGMA FACTOR HI_1459-RELATED"/>
    <property type="match status" value="1"/>
</dbReference>
<feature type="domain" description="RNA polymerase sigma-70 region 2" evidence="7">
    <location>
        <begin position="22"/>
        <end position="87"/>
    </location>
</feature>
<dbReference type="EMBL" id="BOMQ01000008">
    <property type="protein sequence ID" value="GIE46815.1"/>
    <property type="molecule type" value="Genomic_DNA"/>
</dbReference>
<keyword evidence="3" id="KW-0731">Sigma factor</keyword>
<feature type="region of interest" description="Disordered" evidence="6">
    <location>
        <begin position="183"/>
        <end position="203"/>
    </location>
</feature>
<dbReference type="InterPro" id="IPR013249">
    <property type="entry name" value="RNA_pol_sigma70_r4_t2"/>
</dbReference>
<evidence type="ECO:0000256" key="5">
    <source>
        <dbReference type="ARBA" id="ARBA00023163"/>
    </source>
</evidence>
<dbReference type="SUPFAM" id="SSF88946">
    <property type="entry name" value="Sigma2 domain of RNA polymerase sigma factors"/>
    <property type="match status" value="1"/>
</dbReference>
<keyword evidence="2" id="KW-0805">Transcription regulation</keyword>
<dbReference type="GO" id="GO:0000428">
    <property type="term" value="C:DNA-directed RNA polymerase complex"/>
    <property type="evidence" value="ECO:0007669"/>
    <property type="project" value="UniProtKB-KW"/>
</dbReference>
<dbReference type="SUPFAM" id="SSF88659">
    <property type="entry name" value="Sigma3 and sigma4 domains of RNA polymerase sigma factors"/>
    <property type="match status" value="1"/>
</dbReference>
<gene>
    <name evidence="9" type="primary">rpoE_2</name>
    <name evidence="9" type="ORF">Ani05nite_03490</name>
</gene>
<evidence type="ECO:0000313" key="9">
    <source>
        <dbReference type="EMBL" id="GIE46815.1"/>
    </source>
</evidence>
<feature type="domain" description="RNA polymerase sigma factor 70 region 4 type 2" evidence="8">
    <location>
        <begin position="114"/>
        <end position="165"/>
    </location>
</feature>
<dbReference type="GO" id="GO:0006352">
    <property type="term" value="P:DNA-templated transcription initiation"/>
    <property type="evidence" value="ECO:0007669"/>
    <property type="project" value="InterPro"/>
</dbReference>
<dbReference type="RefSeq" id="WP_203763518.1">
    <property type="nucleotide sequence ID" value="NZ_BAAAYJ010000113.1"/>
</dbReference>
<dbReference type="NCBIfam" id="TIGR02937">
    <property type="entry name" value="sigma70-ECF"/>
    <property type="match status" value="1"/>
</dbReference>
<dbReference type="InterPro" id="IPR013324">
    <property type="entry name" value="RNA_pol_sigma_r3/r4-like"/>
</dbReference>